<dbReference type="Gene3D" id="1.50.40.10">
    <property type="entry name" value="Mitochondrial carrier domain"/>
    <property type="match status" value="1"/>
</dbReference>
<evidence type="ECO:0000256" key="5">
    <source>
        <dbReference type="ARBA" id="ARBA00022737"/>
    </source>
</evidence>
<feature type="repeat" description="Solcar" evidence="9">
    <location>
        <begin position="113"/>
        <end position="201"/>
    </location>
</feature>
<sequence length="303" mass="34123">MSIEEKSQSILNSFILNSFAGSIGGIAQVLCGQPFDIVKVRMQNQSSANPLYKNAADCVKSIYHKEGLLAFYKGTVAPLSGVALCVSVQFGLNELFKNITEQYNHKHHASSSLTSLQYYMCGGFVGLGNCFISTPVEHIRIRLQNQRKESHRRYTGSYDAFIKIKNEYGIRALYKGLSSTMCRDIIAFAIFFGIYETFKRKYTKKDDSKRIPICMAIGCASSVVLWAASYPFDVIKTIHQSDCFDNPKFFKTMEIIRHIYKNDGLYGFTKGFLPCVIRAPFVFAGTILAYELSLSIISTYNFT</sequence>
<keyword evidence="8 9" id="KW-0472">Membrane</keyword>
<evidence type="ECO:0000313" key="13">
    <source>
        <dbReference type="Proteomes" id="UP001295684"/>
    </source>
</evidence>
<evidence type="ECO:0000256" key="4">
    <source>
        <dbReference type="ARBA" id="ARBA00022692"/>
    </source>
</evidence>
<proteinExistence type="inferred from homology"/>
<dbReference type="InterPro" id="IPR050567">
    <property type="entry name" value="Mitochondrial_Carrier"/>
</dbReference>
<dbReference type="AlphaFoldDB" id="A0AAD1XPY4"/>
<protein>
    <recommendedName>
        <fullName evidence="14">Mitochondrial carrier protein</fullName>
    </recommendedName>
</protein>
<dbReference type="Pfam" id="PF00153">
    <property type="entry name" value="Mito_carr"/>
    <property type="match status" value="3"/>
</dbReference>
<evidence type="ECO:0008006" key="14">
    <source>
        <dbReference type="Google" id="ProtNLM"/>
    </source>
</evidence>
<dbReference type="GO" id="GO:0031966">
    <property type="term" value="C:mitochondrial membrane"/>
    <property type="evidence" value="ECO:0007669"/>
    <property type="project" value="UniProtKB-SubCell"/>
</dbReference>
<keyword evidence="4 9" id="KW-0812">Transmembrane</keyword>
<evidence type="ECO:0000256" key="7">
    <source>
        <dbReference type="ARBA" id="ARBA00023128"/>
    </source>
</evidence>
<dbReference type="InterPro" id="IPR023395">
    <property type="entry name" value="MCP_dom_sf"/>
</dbReference>
<evidence type="ECO:0000256" key="6">
    <source>
        <dbReference type="ARBA" id="ARBA00022989"/>
    </source>
</evidence>
<evidence type="ECO:0000256" key="1">
    <source>
        <dbReference type="ARBA" id="ARBA00004225"/>
    </source>
</evidence>
<dbReference type="Proteomes" id="UP001295684">
    <property type="component" value="Unassembled WGS sequence"/>
</dbReference>
<evidence type="ECO:0000256" key="3">
    <source>
        <dbReference type="ARBA" id="ARBA00022448"/>
    </source>
</evidence>
<evidence type="ECO:0000256" key="10">
    <source>
        <dbReference type="RuleBase" id="RU000488"/>
    </source>
</evidence>
<dbReference type="PANTHER" id="PTHR45624">
    <property type="entry name" value="MITOCHONDRIAL BASIC AMINO ACIDS TRANSPORTER-RELATED"/>
    <property type="match status" value="1"/>
</dbReference>
<organism evidence="12 13">
    <name type="scientific">Euplotes crassus</name>
    <dbReference type="NCBI Taxonomy" id="5936"/>
    <lineage>
        <taxon>Eukaryota</taxon>
        <taxon>Sar</taxon>
        <taxon>Alveolata</taxon>
        <taxon>Ciliophora</taxon>
        <taxon>Intramacronucleata</taxon>
        <taxon>Spirotrichea</taxon>
        <taxon>Hypotrichia</taxon>
        <taxon>Euplotida</taxon>
        <taxon>Euplotidae</taxon>
        <taxon>Moneuplotes</taxon>
    </lineage>
</organism>
<gene>
    <name evidence="12" type="ORF">ECRASSUSDP1_LOCUS18203</name>
</gene>
<comment type="caution">
    <text evidence="12">The sequence shown here is derived from an EMBL/GenBank/DDBJ whole genome shotgun (WGS) entry which is preliminary data.</text>
</comment>
<feature type="repeat" description="Solcar" evidence="9">
    <location>
        <begin position="12"/>
        <end position="99"/>
    </location>
</feature>
<dbReference type="PANTHER" id="PTHR45624:SF12">
    <property type="entry name" value="MITOCHONDRIAL ORNITHINE TRANSPORTER 1"/>
    <property type="match status" value="1"/>
</dbReference>
<dbReference type="InterPro" id="IPR018108">
    <property type="entry name" value="MCP_transmembrane"/>
</dbReference>
<keyword evidence="5" id="KW-0677">Repeat</keyword>
<evidence type="ECO:0000256" key="11">
    <source>
        <dbReference type="SAM" id="Phobius"/>
    </source>
</evidence>
<dbReference type="PROSITE" id="PS50920">
    <property type="entry name" value="SOLCAR"/>
    <property type="match status" value="3"/>
</dbReference>
<comment type="subcellular location">
    <subcellularLocation>
        <location evidence="1">Mitochondrion membrane</location>
        <topology evidence="1">Multi-pass membrane protein</topology>
    </subcellularLocation>
</comment>
<keyword evidence="6 11" id="KW-1133">Transmembrane helix</keyword>
<feature type="transmembrane region" description="Helical" evidence="11">
    <location>
        <begin position="211"/>
        <end position="232"/>
    </location>
</feature>
<evidence type="ECO:0000256" key="9">
    <source>
        <dbReference type="PROSITE-ProRule" id="PRU00282"/>
    </source>
</evidence>
<keyword evidence="13" id="KW-1185">Reference proteome</keyword>
<feature type="repeat" description="Solcar" evidence="9">
    <location>
        <begin position="209"/>
        <end position="296"/>
    </location>
</feature>
<name>A0AAD1XPY4_EUPCR</name>
<evidence type="ECO:0000313" key="12">
    <source>
        <dbReference type="EMBL" id="CAI2376826.1"/>
    </source>
</evidence>
<accession>A0AAD1XPY4</accession>
<dbReference type="SUPFAM" id="SSF103506">
    <property type="entry name" value="Mitochondrial carrier"/>
    <property type="match status" value="1"/>
</dbReference>
<keyword evidence="3 10" id="KW-0813">Transport</keyword>
<comment type="similarity">
    <text evidence="2 10">Belongs to the mitochondrial carrier (TC 2.A.29) family.</text>
</comment>
<reference evidence="12" key="1">
    <citation type="submission" date="2023-07" db="EMBL/GenBank/DDBJ databases">
        <authorList>
            <consortium name="AG Swart"/>
            <person name="Singh M."/>
            <person name="Singh A."/>
            <person name="Seah K."/>
            <person name="Emmerich C."/>
        </authorList>
    </citation>
    <scope>NUCLEOTIDE SEQUENCE</scope>
    <source>
        <strain evidence="12">DP1</strain>
    </source>
</reference>
<dbReference type="GO" id="GO:0000064">
    <property type="term" value="F:L-ornithine transmembrane transporter activity"/>
    <property type="evidence" value="ECO:0007669"/>
    <property type="project" value="TreeGrafter"/>
</dbReference>
<keyword evidence="7" id="KW-0496">Mitochondrion</keyword>
<evidence type="ECO:0000256" key="2">
    <source>
        <dbReference type="ARBA" id="ARBA00006375"/>
    </source>
</evidence>
<dbReference type="GO" id="GO:1990575">
    <property type="term" value="P:mitochondrial L-ornithine transmembrane transport"/>
    <property type="evidence" value="ECO:0007669"/>
    <property type="project" value="TreeGrafter"/>
</dbReference>
<evidence type="ECO:0000256" key="8">
    <source>
        <dbReference type="ARBA" id="ARBA00023136"/>
    </source>
</evidence>
<dbReference type="EMBL" id="CAMPGE010018411">
    <property type="protein sequence ID" value="CAI2376826.1"/>
    <property type="molecule type" value="Genomic_DNA"/>
</dbReference>